<keyword evidence="2" id="KW-1185">Reference proteome</keyword>
<evidence type="ECO:0000313" key="2">
    <source>
        <dbReference type="Proteomes" id="UP000649345"/>
    </source>
</evidence>
<comment type="caution">
    <text evidence="1">The sequence shown here is derived from an EMBL/GenBank/DDBJ whole genome shotgun (WGS) entry which is preliminary data.</text>
</comment>
<proteinExistence type="predicted"/>
<dbReference type="Proteomes" id="UP000649345">
    <property type="component" value="Unassembled WGS sequence"/>
</dbReference>
<name>A0A923LC67_9FIRM</name>
<dbReference type="RefSeq" id="WP_186872123.1">
    <property type="nucleotide sequence ID" value="NZ_JACOOR010000004.1"/>
</dbReference>
<sequence length="98" mass="11314">MKKSERQGGQYRQLLLAQRGQAPASEEPSGRIWLRIRFYVCLCLFAAYVLLDYSRANVASWDSERICQEVERDYSRQLDLDLEQVLSRAVSVIRISGS</sequence>
<organism evidence="1 2">
    <name type="scientific">Anaerosacchariphilus hominis</name>
    <dbReference type="NCBI Taxonomy" id="2763017"/>
    <lineage>
        <taxon>Bacteria</taxon>
        <taxon>Bacillati</taxon>
        <taxon>Bacillota</taxon>
        <taxon>Clostridia</taxon>
        <taxon>Lachnospirales</taxon>
        <taxon>Lachnospiraceae</taxon>
        <taxon>Anaerosacchariphilus</taxon>
    </lineage>
</organism>
<gene>
    <name evidence="1" type="ORF">H8S44_08580</name>
</gene>
<accession>A0A923LC67</accession>
<reference evidence="1" key="1">
    <citation type="submission" date="2020-08" db="EMBL/GenBank/DDBJ databases">
        <title>Genome public.</title>
        <authorList>
            <person name="Liu C."/>
            <person name="Sun Q."/>
        </authorList>
    </citation>
    <scope>NUCLEOTIDE SEQUENCE</scope>
    <source>
        <strain evidence="1">NSJ-68</strain>
    </source>
</reference>
<evidence type="ECO:0000313" key="1">
    <source>
        <dbReference type="EMBL" id="MBC5659824.1"/>
    </source>
</evidence>
<protein>
    <submittedName>
        <fullName evidence="1">Uncharacterized protein</fullName>
    </submittedName>
</protein>
<dbReference type="EMBL" id="JACOOR010000004">
    <property type="protein sequence ID" value="MBC5659824.1"/>
    <property type="molecule type" value="Genomic_DNA"/>
</dbReference>
<dbReference type="AlphaFoldDB" id="A0A923LC67"/>